<comment type="caution">
    <text evidence="2">The sequence shown here is derived from an EMBL/GenBank/DDBJ whole genome shotgun (WGS) entry which is preliminary data.</text>
</comment>
<evidence type="ECO:0000256" key="1">
    <source>
        <dbReference type="SAM" id="Phobius"/>
    </source>
</evidence>
<reference evidence="2" key="1">
    <citation type="journal article" date="2021" name="Sci. Adv.">
        <title>The American lobster genome reveals insights on longevity, neural, and immune adaptations.</title>
        <authorList>
            <person name="Polinski J.M."/>
            <person name="Zimin A.V."/>
            <person name="Clark K.F."/>
            <person name="Kohn A.B."/>
            <person name="Sadowski N."/>
            <person name="Timp W."/>
            <person name="Ptitsyn A."/>
            <person name="Khanna P."/>
            <person name="Romanova D.Y."/>
            <person name="Williams P."/>
            <person name="Greenwood S.J."/>
            <person name="Moroz L.L."/>
            <person name="Walt D.R."/>
            <person name="Bodnar A.G."/>
        </authorList>
    </citation>
    <scope>NUCLEOTIDE SEQUENCE</scope>
    <source>
        <strain evidence="2">GMGI-L3</strain>
    </source>
</reference>
<name>A0A8J5JW06_HOMAM</name>
<protein>
    <submittedName>
        <fullName evidence="2">Putative olfactory receptor 4C6-like</fullName>
    </submittedName>
</protein>
<feature type="transmembrane region" description="Helical" evidence="1">
    <location>
        <begin position="18"/>
        <end position="37"/>
    </location>
</feature>
<proteinExistence type="predicted"/>
<keyword evidence="2" id="KW-0675">Receptor</keyword>
<accession>A0A8J5JW06</accession>
<keyword evidence="1" id="KW-0472">Membrane</keyword>
<gene>
    <name evidence="2" type="primary">OR4c6-L</name>
    <name evidence="2" type="ORF">Hamer_G024272</name>
</gene>
<keyword evidence="1" id="KW-1133">Transmembrane helix</keyword>
<dbReference type="AlphaFoldDB" id="A0A8J5JW06"/>
<organism evidence="2 3">
    <name type="scientific">Homarus americanus</name>
    <name type="common">American lobster</name>
    <dbReference type="NCBI Taxonomy" id="6706"/>
    <lineage>
        <taxon>Eukaryota</taxon>
        <taxon>Metazoa</taxon>
        <taxon>Ecdysozoa</taxon>
        <taxon>Arthropoda</taxon>
        <taxon>Crustacea</taxon>
        <taxon>Multicrustacea</taxon>
        <taxon>Malacostraca</taxon>
        <taxon>Eumalacostraca</taxon>
        <taxon>Eucarida</taxon>
        <taxon>Decapoda</taxon>
        <taxon>Pleocyemata</taxon>
        <taxon>Astacidea</taxon>
        <taxon>Nephropoidea</taxon>
        <taxon>Nephropidae</taxon>
        <taxon>Homarus</taxon>
    </lineage>
</organism>
<keyword evidence="1" id="KW-0812">Transmembrane</keyword>
<sequence>MIVIRCDCVSNMPINKNFVFLTISSLTIGECVLTLFINKTNESLRGKPSTTFTNSLSGSIGVLSNIFRHFSVLHSVQVSSRFHCALPCAVCQRETSDESSLPPALCRLLGRPCFLILLPCSVELPTLCHKGGNYLSITFLAAYIVTYTLGALATCVLYVLVALEFHKYNRACPLAMDETQRLVRWRTAKSALKVIALSPSSLSHMLTTQV</sequence>
<feature type="transmembrane region" description="Helical" evidence="1">
    <location>
        <begin position="140"/>
        <end position="163"/>
    </location>
</feature>
<keyword evidence="3" id="KW-1185">Reference proteome</keyword>
<dbReference type="EMBL" id="JAHLQT010024472">
    <property type="protein sequence ID" value="KAG7165225.1"/>
    <property type="molecule type" value="Genomic_DNA"/>
</dbReference>
<evidence type="ECO:0000313" key="2">
    <source>
        <dbReference type="EMBL" id="KAG7165225.1"/>
    </source>
</evidence>
<evidence type="ECO:0000313" key="3">
    <source>
        <dbReference type="Proteomes" id="UP000747542"/>
    </source>
</evidence>
<dbReference type="Proteomes" id="UP000747542">
    <property type="component" value="Unassembled WGS sequence"/>
</dbReference>